<keyword evidence="2" id="KW-1185">Reference proteome</keyword>
<dbReference type="Proteomes" id="UP000823775">
    <property type="component" value="Unassembled WGS sequence"/>
</dbReference>
<reference evidence="1 2" key="1">
    <citation type="journal article" date="2021" name="BMC Genomics">
        <title>Datura genome reveals duplications of psychoactive alkaloid biosynthetic genes and high mutation rate following tissue culture.</title>
        <authorList>
            <person name="Rajewski A."/>
            <person name="Carter-House D."/>
            <person name="Stajich J."/>
            <person name="Litt A."/>
        </authorList>
    </citation>
    <scope>NUCLEOTIDE SEQUENCE [LARGE SCALE GENOMIC DNA]</scope>
    <source>
        <strain evidence="1">AR-01</strain>
    </source>
</reference>
<gene>
    <name evidence="1" type="ORF">HAX54_052730</name>
</gene>
<comment type="caution">
    <text evidence="1">The sequence shown here is derived from an EMBL/GenBank/DDBJ whole genome shotgun (WGS) entry which is preliminary data.</text>
</comment>
<name>A0ABS8WSM8_DATST</name>
<proteinExistence type="predicted"/>
<accession>A0ABS8WSM8</accession>
<protein>
    <submittedName>
        <fullName evidence="1">Uncharacterized protein</fullName>
    </submittedName>
</protein>
<dbReference type="EMBL" id="JACEIK010009640">
    <property type="protein sequence ID" value="MCE3052480.1"/>
    <property type="molecule type" value="Genomic_DNA"/>
</dbReference>
<sequence>MPNDLLKIAQMAQEHESHIVKLSKAIPSMIQQAIKKAMQPTRDTLRGLCATVEVLENAVTSQPEAPKSPSDDWWVGYDSSLEIVSNEEIHHSEPSPPPMLTVKELDPSWKPAGWTPLHIMSFESYRITGWFPNQGNQ</sequence>
<organism evidence="1 2">
    <name type="scientific">Datura stramonium</name>
    <name type="common">Jimsonweed</name>
    <name type="synonym">Common thornapple</name>
    <dbReference type="NCBI Taxonomy" id="4076"/>
    <lineage>
        <taxon>Eukaryota</taxon>
        <taxon>Viridiplantae</taxon>
        <taxon>Streptophyta</taxon>
        <taxon>Embryophyta</taxon>
        <taxon>Tracheophyta</taxon>
        <taxon>Spermatophyta</taxon>
        <taxon>Magnoliopsida</taxon>
        <taxon>eudicotyledons</taxon>
        <taxon>Gunneridae</taxon>
        <taxon>Pentapetalae</taxon>
        <taxon>asterids</taxon>
        <taxon>lamiids</taxon>
        <taxon>Solanales</taxon>
        <taxon>Solanaceae</taxon>
        <taxon>Solanoideae</taxon>
        <taxon>Datureae</taxon>
        <taxon>Datura</taxon>
    </lineage>
</organism>
<evidence type="ECO:0000313" key="1">
    <source>
        <dbReference type="EMBL" id="MCE3052480.1"/>
    </source>
</evidence>
<evidence type="ECO:0000313" key="2">
    <source>
        <dbReference type="Proteomes" id="UP000823775"/>
    </source>
</evidence>